<evidence type="ECO:0000256" key="4">
    <source>
        <dbReference type="ARBA" id="ARBA00022982"/>
    </source>
</evidence>
<dbReference type="InterPro" id="IPR002327">
    <property type="entry name" value="Cyt_c_1A/1B"/>
</dbReference>
<feature type="signal peptide" evidence="7">
    <location>
        <begin position="1"/>
        <end position="19"/>
    </location>
</feature>
<evidence type="ECO:0000259" key="8">
    <source>
        <dbReference type="PROSITE" id="PS51007"/>
    </source>
</evidence>
<reference evidence="9 10" key="1">
    <citation type="submission" date="2016-12" db="EMBL/GenBank/DDBJ databases">
        <title>Isolation and genomic insights into novel planktonic Zetaproteobacteria from stratified waters of the Chesapeake Bay.</title>
        <authorList>
            <person name="McAllister S.M."/>
            <person name="Kato S."/>
            <person name="Chan C.S."/>
            <person name="Chiu B.K."/>
            <person name="Field E.K."/>
        </authorList>
    </citation>
    <scope>NUCLEOTIDE SEQUENCE [LARGE SCALE GENOMIC DNA]</scope>
    <source>
        <strain evidence="9 10">CP-8</strain>
    </source>
</reference>
<dbReference type="GO" id="GO:0046872">
    <property type="term" value="F:metal ion binding"/>
    <property type="evidence" value="ECO:0007669"/>
    <property type="project" value="UniProtKB-KW"/>
</dbReference>
<keyword evidence="3 6" id="KW-0479">Metal-binding</keyword>
<dbReference type="Proteomes" id="UP000231637">
    <property type="component" value="Chromosome"/>
</dbReference>
<sequence>MKKSTMIITTAVIMSSAFAVGEAVAGAEGKCKACHTFEQGGSSKVGPNLFGIMGKKAGSAEGFKYGNYLASADFVWNEDNMKAWIADSKGMAKDAGGKTKMNSQKVEGAAADEVIAFLNSLK</sequence>
<gene>
    <name evidence="9" type="ORF">Ga0123462_1009</name>
</gene>
<evidence type="ECO:0000256" key="2">
    <source>
        <dbReference type="ARBA" id="ARBA00022617"/>
    </source>
</evidence>
<dbReference type="GO" id="GO:0009055">
    <property type="term" value="F:electron transfer activity"/>
    <property type="evidence" value="ECO:0007669"/>
    <property type="project" value="InterPro"/>
</dbReference>
<feature type="chain" id="PRO_5014843042" evidence="7">
    <location>
        <begin position="20"/>
        <end position="122"/>
    </location>
</feature>
<keyword evidence="10" id="KW-1185">Reference proteome</keyword>
<evidence type="ECO:0000256" key="7">
    <source>
        <dbReference type="SAM" id="SignalP"/>
    </source>
</evidence>
<dbReference type="EMBL" id="CP018800">
    <property type="protein sequence ID" value="ATX81878.1"/>
    <property type="molecule type" value="Genomic_DNA"/>
</dbReference>
<name>A0A2K8L3G6_9PROT</name>
<keyword evidence="1" id="KW-0813">Transport</keyword>
<dbReference type="RefSeq" id="WP_100265288.1">
    <property type="nucleotide sequence ID" value="NZ_CP018800.1"/>
</dbReference>
<dbReference type="InterPro" id="IPR036909">
    <property type="entry name" value="Cyt_c-like_dom_sf"/>
</dbReference>
<keyword evidence="4" id="KW-0249">Electron transport</keyword>
<feature type="domain" description="Cytochrome c" evidence="8">
    <location>
        <begin position="16"/>
        <end position="122"/>
    </location>
</feature>
<evidence type="ECO:0000256" key="6">
    <source>
        <dbReference type="PROSITE-ProRule" id="PRU00433"/>
    </source>
</evidence>
<evidence type="ECO:0000313" key="10">
    <source>
        <dbReference type="Proteomes" id="UP000231637"/>
    </source>
</evidence>
<dbReference type="PANTHER" id="PTHR11961">
    <property type="entry name" value="CYTOCHROME C"/>
    <property type="match status" value="1"/>
</dbReference>
<evidence type="ECO:0000256" key="3">
    <source>
        <dbReference type="ARBA" id="ARBA00022723"/>
    </source>
</evidence>
<dbReference type="OrthoDB" id="5296246at2"/>
<keyword evidence="2 6" id="KW-0349">Heme</keyword>
<dbReference type="SUPFAM" id="SSF46626">
    <property type="entry name" value="Cytochrome c"/>
    <property type="match status" value="1"/>
</dbReference>
<dbReference type="PROSITE" id="PS51007">
    <property type="entry name" value="CYTC"/>
    <property type="match status" value="1"/>
</dbReference>
<proteinExistence type="predicted"/>
<accession>A0A2K8L3G6</accession>
<dbReference type="AlphaFoldDB" id="A0A2K8L3G6"/>
<evidence type="ECO:0000313" key="9">
    <source>
        <dbReference type="EMBL" id="ATX81878.1"/>
    </source>
</evidence>
<keyword evidence="7" id="KW-0732">Signal</keyword>
<dbReference type="InterPro" id="IPR009056">
    <property type="entry name" value="Cyt_c-like_dom"/>
</dbReference>
<keyword evidence="5 6" id="KW-0408">Iron</keyword>
<dbReference type="KEGG" id="mfn:Ga0123462_1009"/>
<dbReference type="GO" id="GO:0020037">
    <property type="term" value="F:heme binding"/>
    <property type="evidence" value="ECO:0007669"/>
    <property type="project" value="InterPro"/>
</dbReference>
<evidence type="ECO:0000256" key="1">
    <source>
        <dbReference type="ARBA" id="ARBA00022448"/>
    </source>
</evidence>
<dbReference type="PRINTS" id="PR00604">
    <property type="entry name" value="CYTCHRMECIAB"/>
</dbReference>
<evidence type="ECO:0000256" key="5">
    <source>
        <dbReference type="ARBA" id="ARBA00023004"/>
    </source>
</evidence>
<protein>
    <submittedName>
        <fullName evidence="9">Cytochrome c</fullName>
    </submittedName>
</protein>
<dbReference type="Gene3D" id="1.10.760.10">
    <property type="entry name" value="Cytochrome c-like domain"/>
    <property type="match status" value="1"/>
</dbReference>
<organism evidence="9 10">
    <name type="scientific">Mariprofundus ferrinatatus</name>
    <dbReference type="NCBI Taxonomy" id="1921087"/>
    <lineage>
        <taxon>Bacteria</taxon>
        <taxon>Pseudomonadati</taxon>
        <taxon>Pseudomonadota</taxon>
        <taxon>Candidatius Mariprofundia</taxon>
        <taxon>Mariprofundales</taxon>
        <taxon>Mariprofundaceae</taxon>
        <taxon>Mariprofundus</taxon>
    </lineage>
</organism>